<dbReference type="PRINTS" id="PR00463">
    <property type="entry name" value="EP450I"/>
</dbReference>
<evidence type="ECO:0000256" key="2">
    <source>
        <dbReference type="ARBA" id="ARBA00004167"/>
    </source>
</evidence>
<dbReference type="InterPro" id="IPR052306">
    <property type="entry name" value="CYP450_71D"/>
</dbReference>
<dbReference type="GO" id="GO:0004497">
    <property type="term" value="F:monooxygenase activity"/>
    <property type="evidence" value="ECO:0007669"/>
    <property type="project" value="UniProtKB-KW"/>
</dbReference>
<keyword evidence="9" id="KW-0408">Iron</keyword>
<evidence type="ECO:0000256" key="9">
    <source>
        <dbReference type="ARBA" id="ARBA00023004"/>
    </source>
</evidence>
<dbReference type="Proteomes" id="UP000015106">
    <property type="component" value="Chromosome 5"/>
</dbReference>
<evidence type="ECO:0000256" key="8">
    <source>
        <dbReference type="ARBA" id="ARBA00023002"/>
    </source>
</evidence>
<keyword evidence="6" id="KW-0479">Metal-binding</keyword>
<protein>
    <submittedName>
        <fullName evidence="12">Uncharacterized protein</fullName>
    </submittedName>
</protein>
<keyword evidence="5" id="KW-0812">Transmembrane</keyword>
<evidence type="ECO:0000256" key="1">
    <source>
        <dbReference type="ARBA" id="ARBA00001971"/>
    </source>
</evidence>
<reference evidence="12" key="2">
    <citation type="submission" date="2018-03" db="EMBL/GenBank/DDBJ databases">
        <title>The Triticum urartu genome reveals the dynamic nature of wheat genome evolution.</title>
        <authorList>
            <person name="Ling H."/>
            <person name="Ma B."/>
            <person name="Shi X."/>
            <person name="Liu H."/>
            <person name="Dong L."/>
            <person name="Sun H."/>
            <person name="Cao Y."/>
            <person name="Gao Q."/>
            <person name="Zheng S."/>
            <person name="Li Y."/>
            <person name="Yu Y."/>
            <person name="Du H."/>
            <person name="Qi M."/>
            <person name="Li Y."/>
            <person name="Yu H."/>
            <person name="Cui Y."/>
            <person name="Wang N."/>
            <person name="Chen C."/>
            <person name="Wu H."/>
            <person name="Zhao Y."/>
            <person name="Zhang J."/>
            <person name="Li Y."/>
            <person name="Zhou W."/>
            <person name="Zhang B."/>
            <person name="Hu W."/>
            <person name="Eijk M."/>
            <person name="Tang J."/>
            <person name="Witsenboer H."/>
            <person name="Zhao S."/>
            <person name="Li Z."/>
            <person name="Zhang A."/>
            <person name="Wang D."/>
            <person name="Liang C."/>
        </authorList>
    </citation>
    <scope>NUCLEOTIDE SEQUENCE [LARGE SCALE GENOMIC DNA]</scope>
    <source>
        <strain evidence="12">cv. G1812</strain>
    </source>
</reference>
<dbReference type="GO" id="GO:0005506">
    <property type="term" value="F:iron ion binding"/>
    <property type="evidence" value="ECO:0007669"/>
    <property type="project" value="InterPro"/>
</dbReference>
<dbReference type="SUPFAM" id="SSF48264">
    <property type="entry name" value="Cytochrome P450"/>
    <property type="match status" value="1"/>
</dbReference>
<dbReference type="EnsemblPlants" id="TuG1812G0500004798.01.T01">
    <property type="protein sequence ID" value="TuG1812G0500004798.01.T01"/>
    <property type="gene ID" value="TuG1812G0500004798.01"/>
</dbReference>
<dbReference type="PANTHER" id="PTHR47953">
    <property type="entry name" value="OS08G0105600 PROTEIN"/>
    <property type="match status" value="1"/>
</dbReference>
<evidence type="ECO:0000256" key="4">
    <source>
        <dbReference type="ARBA" id="ARBA00022617"/>
    </source>
</evidence>
<dbReference type="GO" id="GO:0020037">
    <property type="term" value="F:heme binding"/>
    <property type="evidence" value="ECO:0007669"/>
    <property type="project" value="InterPro"/>
</dbReference>
<dbReference type="InterPro" id="IPR001128">
    <property type="entry name" value="Cyt_P450"/>
</dbReference>
<dbReference type="AlphaFoldDB" id="A0A8R7QKL6"/>
<dbReference type="Gramene" id="TuG1812G0500004798.01.T01">
    <property type="protein sequence ID" value="TuG1812G0500004798.01.T01"/>
    <property type="gene ID" value="TuG1812G0500004798.01"/>
</dbReference>
<evidence type="ECO:0000256" key="3">
    <source>
        <dbReference type="ARBA" id="ARBA00010617"/>
    </source>
</evidence>
<evidence type="ECO:0000313" key="13">
    <source>
        <dbReference type="Proteomes" id="UP000015106"/>
    </source>
</evidence>
<dbReference type="PANTHER" id="PTHR47953:SF19">
    <property type="entry name" value="OS06G0641600 PROTEIN"/>
    <property type="match status" value="1"/>
</dbReference>
<dbReference type="GO" id="GO:0016705">
    <property type="term" value="F:oxidoreductase activity, acting on paired donors, with incorporation or reduction of molecular oxygen"/>
    <property type="evidence" value="ECO:0007669"/>
    <property type="project" value="InterPro"/>
</dbReference>
<evidence type="ECO:0000313" key="12">
    <source>
        <dbReference type="EnsemblPlants" id="TuG1812G0500004798.01.T01"/>
    </source>
</evidence>
<reference evidence="13" key="1">
    <citation type="journal article" date="2013" name="Nature">
        <title>Draft genome of the wheat A-genome progenitor Triticum urartu.</title>
        <authorList>
            <person name="Ling H.Q."/>
            <person name="Zhao S."/>
            <person name="Liu D."/>
            <person name="Wang J."/>
            <person name="Sun H."/>
            <person name="Zhang C."/>
            <person name="Fan H."/>
            <person name="Li D."/>
            <person name="Dong L."/>
            <person name="Tao Y."/>
            <person name="Gao C."/>
            <person name="Wu H."/>
            <person name="Li Y."/>
            <person name="Cui Y."/>
            <person name="Guo X."/>
            <person name="Zheng S."/>
            <person name="Wang B."/>
            <person name="Yu K."/>
            <person name="Liang Q."/>
            <person name="Yang W."/>
            <person name="Lou X."/>
            <person name="Chen J."/>
            <person name="Feng M."/>
            <person name="Jian J."/>
            <person name="Zhang X."/>
            <person name="Luo G."/>
            <person name="Jiang Y."/>
            <person name="Liu J."/>
            <person name="Wang Z."/>
            <person name="Sha Y."/>
            <person name="Zhang B."/>
            <person name="Wu H."/>
            <person name="Tang D."/>
            <person name="Shen Q."/>
            <person name="Xue P."/>
            <person name="Zou S."/>
            <person name="Wang X."/>
            <person name="Liu X."/>
            <person name="Wang F."/>
            <person name="Yang Y."/>
            <person name="An X."/>
            <person name="Dong Z."/>
            <person name="Zhang K."/>
            <person name="Zhang X."/>
            <person name="Luo M.C."/>
            <person name="Dvorak J."/>
            <person name="Tong Y."/>
            <person name="Wang J."/>
            <person name="Yang H."/>
            <person name="Li Z."/>
            <person name="Wang D."/>
            <person name="Zhang A."/>
            <person name="Wang J."/>
        </authorList>
    </citation>
    <scope>NUCLEOTIDE SEQUENCE</scope>
    <source>
        <strain evidence="13">cv. G1812</strain>
    </source>
</reference>
<reference evidence="12" key="3">
    <citation type="submission" date="2022-06" db="UniProtKB">
        <authorList>
            <consortium name="EnsemblPlants"/>
        </authorList>
    </citation>
    <scope>IDENTIFICATION</scope>
</reference>
<comment type="cofactor">
    <cofactor evidence="1">
        <name>heme</name>
        <dbReference type="ChEBI" id="CHEBI:30413"/>
    </cofactor>
</comment>
<comment type="subcellular location">
    <subcellularLocation>
        <location evidence="2">Membrane</location>
        <topology evidence="2">Single-pass membrane protein</topology>
    </subcellularLocation>
</comment>
<evidence type="ECO:0000256" key="10">
    <source>
        <dbReference type="ARBA" id="ARBA00023033"/>
    </source>
</evidence>
<evidence type="ECO:0000256" key="6">
    <source>
        <dbReference type="ARBA" id="ARBA00022723"/>
    </source>
</evidence>
<evidence type="ECO:0000256" key="11">
    <source>
        <dbReference type="ARBA" id="ARBA00023136"/>
    </source>
</evidence>
<evidence type="ECO:0000256" key="7">
    <source>
        <dbReference type="ARBA" id="ARBA00022989"/>
    </source>
</evidence>
<sequence>IDDRRARRAADGPRSTDDEDLLDVLLRLQEEDSLTFPLTAEIIGVVIFDMFAAASETTGTTLEWAMSELLNNPKAMAKAQLEVQEVLGPERAAITNSD</sequence>
<keyword evidence="8" id="KW-0560">Oxidoreductase</keyword>
<keyword evidence="13" id="KW-1185">Reference proteome</keyword>
<dbReference type="InterPro" id="IPR002401">
    <property type="entry name" value="Cyt_P450_E_grp-I"/>
</dbReference>
<name>A0A8R7QKL6_TRIUA</name>
<dbReference type="GO" id="GO:0016020">
    <property type="term" value="C:membrane"/>
    <property type="evidence" value="ECO:0007669"/>
    <property type="project" value="UniProtKB-SubCell"/>
</dbReference>
<proteinExistence type="inferred from homology"/>
<keyword evidence="7" id="KW-1133">Transmembrane helix</keyword>
<keyword evidence="11" id="KW-0472">Membrane</keyword>
<dbReference type="Gene3D" id="1.10.630.10">
    <property type="entry name" value="Cytochrome P450"/>
    <property type="match status" value="1"/>
</dbReference>
<dbReference type="Pfam" id="PF00067">
    <property type="entry name" value="p450"/>
    <property type="match status" value="1"/>
</dbReference>
<accession>A0A8R7QKL6</accession>
<comment type="similarity">
    <text evidence="3">Belongs to the cytochrome P450 family.</text>
</comment>
<keyword evidence="10" id="KW-0503">Monooxygenase</keyword>
<evidence type="ECO:0000256" key="5">
    <source>
        <dbReference type="ARBA" id="ARBA00022692"/>
    </source>
</evidence>
<dbReference type="InterPro" id="IPR036396">
    <property type="entry name" value="Cyt_P450_sf"/>
</dbReference>
<keyword evidence="4" id="KW-0349">Heme</keyword>
<organism evidence="12 13">
    <name type="scientific">Triticum urartu</name>
    <name type="common">Red wild einkorn</name>
    <name type="synonym">Crithodium urartu</name>
    <dbReference type="NCBI Taxonomy" id="4572"/>
    <lineage>
        <taxon>Eukaryota</taxon>
        <taxon>Viridiplantae</taxon>
        <taxon>Streptophyta</taxon>
        <taxon>Embryophyta</taxon>
        <taxon>Tracheophyta</taxon>
        <taxon>Spermatophyta</taxon>
        <taxon>Magnoliopsida</taxon>
        <taxon>Liliopsida</taxon>
        <taxon>Poales</taxon>
        <taxon>Poaceae</taxon>
        <taxon>BOP clade</taxon>
        <taxon>Pooideae</taxon>
        <taxon>Triticodae</taxon>
        <taxon>Triticeae</taxon>
        <taxon>Triticinae</taxon>
        <taxon>Triticum</taxon>
    </lineage>
</organism>